<keyword evidence="1 7" id="KW-1003">Cell membrane</keyword>
<feature type="site" description="Important for catalytic activity" evidence="7">
    <location>
        <position position="222"/>
    </location>
</feature>
<dbReference type="EMBL" id="JAIOIU010000021">
    <property type="protein sequence ID" value="MBZ0158853.1"/>
    <property type="molecule type" value="Genomic_DNA"/>
</dbReference>
<comment type="catalytic activity">
    <reaction evidence="7">
        <text>a peptidoglycan chain = a peptidoglycan chain with N-acetyl-1,6-anhydromuramyl-[peptide] at the reducing end + a peptidoglycan chain with N-acetylglucosamine at the non-reducing end.</text>
        <dbReference type="EC" id="4.2.2.29"/>
    </reaction>
</comment>
<dbReference type="InterPro" id="IPR003770">
    <property type="entry name" value="MLTG-like"/>
</dbReference>
<dbReference type="PANTHER" id="PTHR30518:SF2">
    <property type="entry name" value="ENDOLYTIC MUREIN TRANSGLYCOSYLASE"/>
    <property type="match status" value="1"/>
</dbReference>
<dbReference type="PANTHER" id="PTHR30518">
    <property type="entry name" value="ENDOLYTIC MUREIN TRANSGLYCOSYLASE"/>
    <property type="match status" value="1"/>
</dbReference>
<dbReference type="GO" id="GO:0005886">
    <property type="term" value="C:plasma membrane"/>
    <property type="evidence" value="ECO:0007669"/>
    <property type="project" value="UniProtKB-UniRule"/>
</dbReference>
<evidence type="ECO:0000313" key="9">
    <source>
        <dbReference type="Proteomes" id="UP001197609"/>
    </source>
</evidence>
<keyword evidence="4 7" id="KW-0472">Membrane</keyword>
<keyword evidence="3 7" id="KW-1133">Transmembrane helix</keyword>
<evidence type="ECO:0000313" key="8">
    <source>
        <dbReference type="EMBL" id="MBZ0158853.1"/>
    </source>
</evidence>
<comment type="similarity">
    <text evidence="7">Belongs to the transglycosylase MltG family.</text>
</comment>
<dbReference type="Gene3D" id="3.30.160.60">
    <property type="entry name" value="Classic Zinc Finger"/>
    <property type="match status" value="1"/>
</dbReference>
<gene>
    <name evidence="7 8" type="primary">mltG</name>
    <name evidence="8" type="ORF">K8G79_01685</name>
</gene>
<evidence type="ECO:0000256" key="7">
    <source>
        <dbReference type="HAMAP-Rule" id="MF_02065"/>
    </source>
</evidence>
<protein>
    <recommendedName>
        <fullName evidence="7">Endolytic murein transglycosylase</fullName>
        <ecNumber evidence="7">4.2.2.29</ecNumber>
    </recommendedName>
    <alternativeName>
        <fullName evidence="7">Peptidoglycan lytic transglycosylase</fullName>
    </alternativeName>
    <alternativeName>
        <fullName evidence="7">Peptidoglycan polymerization terminase</fullName>
    </alternativeName>
</protein>
<dbReference type="Gene3D" id="3.30.1490.480">
    <property type="entry name" value="Endolytic murein transglycosylase"/>
    <property type="match status" value="2"/>
</dbReference>
<dbReference type="Pfam" id="PF02618">
    <property type="entry name" value="YceG"/>
    <property type="match status" value="1"/>
</dbReference>
<dbReference type="CDD" id="cd08010">
    <property type="entry name" value="MltG_like"/>
    <property type="match status" value="1"/>
</dbReference>
<keyword evidence="5 7" id="KW-0456">Lyase</keyword>
<evidence type="ECO:0000256" key="3">
    <source>
        <dbReference type="ARBA" id="ARBA00022989"/>
    </source>
</evidence>
<proteinExistence type="inferred from homology"/>
<keyword evidence="6 7" id="KW-0961">Cell wall biogenesis/degradation</keyword>
<evidence type="ECO:0000256" key="5">
    <source>
        <dbReference type="ARBA" id="ARBA00023239"/>
    </source>
</evidence>
<evidence type="ECO:0000256" key="2">
    <source>
        <dbReference type="ARBA" id="ARBA00022692"/>
    </source>
</evidence>
<comment type="caution">
    <text evidence="8">The sequence shown here is derived from an EMBL/GenBank/DDBJ whole genome shotgun (WGS) entry which is preliminary data.</text>
</comment>
<reference evidence="8 9" key="1">
    <citation type="journal article" date="2021" name="bioRxiv">
        <title>Unraveling nitrogen, sulfur and carbon metabolic pathways and microbial community transcriptional responses to substrate deprivation and toxicity stresses in a bioreactor mimicking anoxic brackish coastal sediment conditions.</title>
        <authorList>
            <person name="Martins P.D."/>
            <person name="Echeveste M.J."/>
            <person name="Arshad A."/>
            <person name="Kurth J."/>
            <person name="Ouboter H."/>
            <person name="Jetten M.S.M."/>
            <person name="Welte C.U."/>
        </authorList>
    </citation>
    <scope>NUCLEOTIDE SEQUENCE [LARGE SCALE GENOMIC DNA]</scope>
    <source>
        <strain evidence="8">MAG_38</strain>
    </source>
</reference>
<dbReference type="GO" id="GO:0071555">
    <property type="term" value="P:cell wall organization"/>
    <property type="evidence" value="ECO:0007669"/>
    <property type="project" value="UniProtKB-KW"/>
</dbReference>
<dbReference type="AlphaFoldDB" id="A0AAJ1AG54"/>
<dbReference type="Proteomes" id="UP001197609">
    <property type="component" value="Unassembled WGS sequence"/>
</dbReference>
<dbReference type="GO" id="GO:0008932">
    <property type="term" value="F:lytic endotransglycosylase activity"/>
    <property type="evidence" value="ECO:0007669"/>
    <property type="project" value="UniProtKB-UniRule"/>
</dbReference>
<dbReference type="NCBIfam" id="TIGR00247">
    <property type="entry name" value="endolytic transglycosylase MltG"/>
    <property type="match status" value="1"/>
</dbReference>
<dbReference type="HAMAP" id="MF_02065">
    <property type="entry name" value="MltG"/>
    <property type="match status" value="1"/>
</dbReference>
<accession>A0AAJ1AG54</accession>
<name>A0AAJ1AG54_9BACT</name>
<dbReference type="EC" id="4.2.2.29" evidence="7"/>
<evidence type="ECO:0000256" key="1">
    <source>
        <dbReference type="ARBA" id="ARBA00022475"/>
    </source>
</evidence>
<dbReference type="GO" id="GO:0009252">
    <property type="term" value="P:peptidoglycan biosynthetic process"/>
    <property type="evidence" value="ECO:0007669"/>
    <property type="project" value="UniProtKB-UniRule"/>
</dbReference>
<evidence type="ECO:0000256" key="6">
    <source>
        <dbReference type="ARBA" id="ARBA00023316"/>
    </source>
</evidence>
<comment type="function">
    <text evidence="7">Functions as a peptidoglycan terminase that cleaves nascent peptidoglycan strands endolytically to terminate their elongation.</text>
</comment>
<sequence>MSATLPFLSLSQRTLALGLCLLVGVGLVWYVLGGPAPSTNEATRAVVIRPQTGAFDIARRLKEARVIRSRVAFLAVAVARGTQRRLLAGEYEFVPGLNLLEVVRRLEQGKGFVHQVTIPEGFSARQIAEALQGKGLVDQDRFMSLLRDRQLLTQYRVDGESLEGYLFPDTYRLTKGLGEEAIIGLMVQRFTEVFGPAERARAIELKMSVAQVVTMASLIEREAKADEERPLISAVFHNRLRLGMPLQSDPTVLYSLSRFSGKLTKTNLRARSPYNTYLHRGLPPGPIASPGRASVKAALYPASSRYLYFVSKNNGTHAFSNTLREHGAMVRRYQIRRAG</sequence>
<keyword evidence="2 7" id="KW-0812">Transmembrane</keyword>
<organism evidence="8 9">
    <name type="scientific">Candidatus Methylomirabilis tolerans</name>
    <dbReference type="NCBI Taxonomy" id="3123416"/>
    <lineage>
        <taxon>Bacteria</taxon>
        <taxon>Candidatus Methylomirabilota</taxon>
        <taxon>Candidatus Methylomirabilia</taxon>
        <taxon>Candidatus Methylomirabilales</taxon>
        <taxon>Candidatus Methylomirabilaceae</taxon>
        <taxon>Candidatus Methylomirabilis</taxon>
    </lineage>
</organism>
<evidence type="ECO:0000256" key="4">
    <source>
        <dbReference type="ARBA" id="ARBA00023136"/>
    </source>
</evidence>